<name>A0A271KJS0_9HYPH</name>
<organism evidence="5 6">
    <name type="scientific">Mesorhizobium wenxiniae</name>
    <dbReference type="NCBI Taxonomy" id="2014805"/>
    <lineage>
        <taxon>Bacteria</taxon>
        <taxon>Pseudomonadati</taxon>
        <taxon>Pseudomonadota</taxon>
        <taxon>Alphaproteobacteria</taxon>
        <taxon>Hyphomicrobiales</taxon>
        <taxon>Phyllobacteriaceae</taxon>
        <taxon>Mesorhizobium</taxon>
    </lineage>
</organism>
<evidence type="ECO:0000259" key="4">
    <source>
        <dbReference type="Pfam" id="PF02737"/>
    </source>
</evidence>
<keyword evidence="2 5" id="KW-0560">Oxidoreductase</keyword>
<dbReference type="InterPro" id="IPR036291">
    <property type="entry name" value="NAD(P)-bd_dom_sf"/>
</dbReference>
<dbReference type="PROSITE" id="PS00067">
    <property type="entry name" value="3HCDH"/>
    <property type="match status" value="1"/>
</dbReference>
<dbReference type="Gene3D" id="1.10.1040.10">
    <property type="entry name" value="N-(1-d-carboxylethyl)-l-norvaline Dehydrogenase, domain 2"/>
    <property type="match status" value="1"/>
</dbReference>
<sequence>MVKVAIVGSGFIGRAWAISFARAGHDVRMWDQSPAATAGAHDYIAGVLGDLAANDLLRGQAIDAVLGRIAVVAELGEALADAVHIQEENTPENLEVKREVFSQIDAMAAPQAVIASSTSALLPSKFTDHLQGRHRCLVVHPINPPYLIPAAEVVPAPWTSSETVERTRALLVAAGHAPLVMKHELDGFIMNRLQGALLEEVFRLVADGYASVEDVDIGIRDGLALRWSFMGPFETIDLNAPGGVRDYVERYQSIYSNIFPQMLRRVDWAGEVIETVEADRRKRLPREELGERQVWRDRRLMALAAHKKKSDQEFGR</sequence>
<dbReference type="AlphaFoldDB" id="A0A271KJS0"/>
<reference evidence="5 6" key="1">
    <citation type="submission" date="2017-08" db="EMBL/GenBank/DDBJ databases">
        <title>Mesorhizobium wenxinae sp. nov., a novel rhizobial species isolated from root nodules of chickpea (Cicer arietinum L.).</title>
        <authorList>
            <person name="Zhang J."/>
        </authorList>
    </citation>
    <scope>NUCLEOTIDE SEQUENCE [LARGE SCALE GENOMIC DNA]</scope>
    <source>
        <strain evidence="6">WYCCWR 10019</strain>
    </source>
</reference>
<evidence type="ECO:0000256" key="2">
    <source>
        <dbReference type="ARBA" id="ARBA00023002"/>
    </source>
</evidence>
<dbReference type="InterPro" id="IPR006176">
    <property type="entry name" value="3-OHacyl-CoA_DH_NAD-bd"/>
</dbReference>
<feature type="domain" description="3-hydroxyacyl-CoA dehydrogenase C-terminal" evidence="3">
    <location>
        <begin position="187"/>
        <end position="252"/>
    </location>
</feature>
<dbReference type="InterPro" id="IPR006108">
    <property type="entry name" value="3HC_DH_C"/>
</dbReference>
<dbReference type="GO" id="GO:0006631">
    <property type="term" value="P:fatty acid metabolic process"/>
    <property type="evidence" value="ECO:0007669"/>
    <property type="project" value="InterPro"/>
</dbReference>
<dbReference type="SUPFAM" id="SSF51735">
    <property type="entry name" value="NAD(P)-binding Rossmann-fold domains"/>
    <property type="match status" value="1"/>
</dbReference>
<proteinExistence type="inferred from homology"/>
<comment type="caution">
    <text evidence="5">The sequence shown here is derived from an EMBL/GenBank/DDBJ whole genome shotgun (WGS) entry which is preliminary data.</text>
</comment>
<dbReference type="Pfam" id="PF02737">
    <property type="entry name" value="3HCDH_N"/>
    <property type="match status" value="1"/>
</dbReference>
<evidence type="ECO:0000313" key="5">
    <source>
        <dbReference type="EMBL" id="PAP95664.1"/>
    </source>
</evidence>
<evidence type="ECO:0000256" key="1">
    <source>
        <dbReference type="ARBA" id="ARBA00009463"/>
    </source>
</evidence>
<dbReference type="GO" id="GO:0003857">
    <property type="term" value="F:(3S)-3-hydroxyacyl-CoA dehydrogenase (NAD+) activity"/>
    <property type="evidence" value="ECO:0007669"/>
    <property type="project" value="UniProtKB-EC"/>
</dbReference>
<dbReference type="PANTHER" id="PTHR48075">
    <property type="entry name" value="3-HYDROXYACYL-COA DEHYDROGENASE FAMILY PROTEIN"/>
    <property type="match status" value="1"/>
</dbReference>
<dbReference type="OrthoDB" id="9803287at2"/>
<dbReference type="Proteomes" id="UP000215931">
    <property type="component" value="Unassembled WGS sequence"/>
</dbReference>
<accession>A0A271KJS0</accession>
<dbReference type="PANTHER" id="PTHR48075:SF1">
    <property type="entry name" value="LAMBDA-CRYSTALLIN HOMOLOG"/>
    <property type="match status" value="1"/>
</dbReference>
<dbReference type="InterPro" id="IPR008927">
    <property type="entry name" value="6-PGluconate_DH-like_C_sf"/>
</dbReference>
<dbReference type="NCBIfam" id="NF004783">
    <property type="entry name" value="PRK06129.1"/>
    <property type="match status" value="1"/>
</dbReference>
<evidence type="ECO:0000259" key="3">
    <source>
        <dbReference type="Pfam" id="PF00725"/>
    </source>
</evidence>
<keyword evidence="6" id="KW-1185">Reference proteome</keyword>
<dbReference type="RefSeq" id="WP_095518485.1">
    <property type="nucleotide sequence ID" value="NZ_NPKH01000018.1"/>
</dbReference>
<comment type="similarity">
    <text evidence="1">Belongs to the 3-hydroxyacyl-CoA dehydrogenase family.</text>
</comment>
<dbReference type="InterPro" id="IPR006180">
    <property type="entry name" value="3-OHacyl-CoA_DH_CS"/>
</dbReference>
<dbReference type="Gene3D" id="3.40.50.720">
    <property type="entry name" value="NAD(P)-binding Rossmann-like Domain"/>
    <property type="match status" value="1"/>
</dbReference>
<dbReference type="EMBL" id="NPKH01000018">
    <property type="protein sequence ID" value="PAP95664.1"/>
    <property type="molecule type" value="Genomic_DNA"/>
</dbReference>
<feature type="domain" description="3-hydroxyacyl-CoA dehydrogenase NAD binding" evidence="4">
    <location>
        <begin position="3"/>
        <end position="182"/>
    </location>
</feature>
<dbReference type="GO" id="GO:0050104">
    <property type="term" value="F:L-gulonate 3-dehydrogenase activity"/>
    <property type="evidence" value="ECO:0007669"/>
    <property type="project" value="TreeGrafter"/>
</dbReference>
<dbReference type="EC" id="1.1.1.35" evidence="5"/>
<dbReference type="Pfam" id="PF00725">
    <property type="entry name" value="3HCDH"/>
    <property type="match status" value="1"/>
</dbReference>
<protein>
    <submittedName>
        <fullName evidence="5">3-hydroxyacyl-CoA dehydrogenase</fullName>
        <ecNumber evidence="5">1.1.1.35</ecNumber>
    </submittedName>
</protein>
<evidence type="ECO:0000313" key="6">
    <source>
        <dbReference type="Proteomes" id="UP000215931"/>
    </source>
</evidence>
<dbReference type="InterPro" id="IPR013328">
    <property type="entry name" value="6PGD_dom2"/>
</dbReference>
<gene>
    <name evidence="5" type="ORF">CIT31_09990</name>
</gene>
<dbReference type="SUPFAM" id="SSF48179">
    <property type="entry name" value="6-phosphogluconate dehydrogenase C-terminal domain-like"/>
    <property type="match status" value="1"/>
</dbReference>
<dbReference type="GO" id="GO:0070403">
    <property type="term" value="F:NAD+ binding"/>
    <property type="evidence" value="ECO:0007669"/>
    <property type="project" value="InterPro"/>
</dbReference>